<feature type="domain" description="MacB-like periplasmic core" evidence="9">
    <location>
        <begin position="18"/>
        <end position="201"/>
    </location>
</feature>
<evidence type="ECO:0000259" key="8">
    <source>
        <dbReference type="Pfam" id="PF02687"/>
    </source>
</evidence>
<feature type="region of interest" description="Disordered" evidence="6">
    <location>
        <begin position="204"/>
        <end position="251"/>
    </location>
</feature>
<dbReference type="GO" id="GO:0005886">
    <property type="term" value="C:plasma membrane"/>
    <property type="evidence" value="ECO:0007669"/>
    <property type="project" value="UniProtKB-SubCell"/>
</dbReference>
<evidence type="ECO:0000313" key="11">
    <source>
        <dbReference type="Proteomes" id="UP000587991"/>
    </source>
</evidence>
<dbReference type="PANTHER" id="PTHR43738">
    <property type="entry name" value="ABC TRANSPORTER, MEMBRANE PROTEIN"/>
    <property type="match status" value="1"/>
</dbReference>
<evidence type="ECO:0000256" key="4">
    <source>
        <dbReference type="ARBA" id="ARBA00022989"/>
    </source>
</evidence>
<dbReference type="Pfam" id="PF02687">
    <property type="entry name" value="FtsX"/>
    <property type="match status" value="1"/>
</dbReference>
<keyword evidence="5 7" id="KW-0472">Membrane</keyword>
<keyword evidence="11" id="KW-1185">Reference proteome</keyword>
<evidence type="ECO:0000256" key="6">
    <source>
        <dbReference type="SAM" id="MobiDB-lite"/>
    </source>
</evidence>
<evidence type="ECO:0000256" key="1">
    <source>
        <dbReference type="ARBA" id="ARBA00004651"/>
    </source>
</evidence>
<evidence type="ECO:0000256" key="3">
    <source>
        <dbReference type="ARBA" id="ARBA00022692"/>
    </source>
</evidence>
<name>A0A847SC85_9NEIS</name>
<dbReference type="AlphaFoldDB" id="A0A847SC85"/>
<feature type="transmembrane region" description="Helical" evidence="7">
    <location>
        <begin position="307"/>
        <end position="328"/>
    </location>
</feature>
<dbReference type="PANTHER" id="PTHR43738:SF2">
    <property type="entry name" value="ABC TRANSPORTER PERMEASE"/>
    <property type="match status" value="1"/>
</dbReference>
<comment type="subcellular location">
    <subcellularLocation>
        <location evidence="1">Cell membrane</location>
        <topology evidence="1">Multi-pass membrane protein</topology>
    </subcellularLocation>
</comment>
<evidence type="ECO:0000259" key="9">
    <source>
        <dbReference type="Pfam" id="PF12704"/>
    </source>
</evidence>
<evidence type="ECO:0000256" key="7">
    <source>
        <dbReference type="SAM" id="Phobius"/>
    </source>
</evidence>
<dbReference type="InterPro" id="IPR003838">
    <property type="entry name" value="ABC3_permease_C"/>
</dbReference>
<gene>
    <name evidence="10" type="ORF">HF682_15210</name>
</gene>
<evidence type="ECO:0000256" key="5">
    <source>
        <dbReference type="ARBA" id="ARBA00023136"/>
    </source>
</evidence>
<feature type="domain" description="ABC3 transporter permease C-terminal" evidence="8">
    <location>
        <begin position="308"/>
        <end position="425"/>
    </location>
</feature>
<feature type="transmembrane region" description="Helical" evidence="7">
    <location>
        <begin position="398"/>
        <end position="419"/>
    </location>
</feature>
<dbReference type="InterPro" id="IPR025857">
    <property type="entry name" value="MacB_PCD"/>
</dbReference>
<keyword evidence="2" id="KW-1003">Cell membrane</keyword>
<evidence type="ECO:0000256" key="2">
    <source>
        <dbReference type="ARBA" id="ARBA00022475"/>
    </source>
</evidence>
<organism evidence="10 11">
    <name type="scientific">Leeia aquatica</name>
    <dbReference type="NCBI Taxonomy" id="2725557"/>
    <lineage>
        <taxon>Bacteria</taxon>
        <taxon>Pseudomonadati</taxon>
        <taxon>Pseudomonadota</taxon>
        <taxon>Betaproteobacteria</taxon>
        <taxon>Neisseriales</taxon>
        <taxon>Leeiaceae</taxon>
        <taxon>Leeia</taxon>
    </lineage>
</organism>
<accession>A0A847SC85</accession>
<keyword evidence="3 7" id="KW-0812">Transmembrane</keyword>
<sequence length="433" mass="46725">MKLLHLSWRNLWHRPLPTLLSLFLLASGIATLVVLWLASQQLGARLQQEAKGIDLVVGAKGSPLQLVLSSVYHLDIPTGNISQQDAQRWMHHPMVARAIPLALGDNLGGFRIVGTDPGYLALYQGQLAAGRHWQQPMEVVVGAEVARVKHIQLGDTLVGSHGLEAGGELHSHSPYRVVGILQANGSVLDRLILTPVASVWQVHAHEAEEEREHEADGEHEHEAEASHAQEAEASHADEHHQETHTPAASPASERELTALLLQFRSPLAVATLPREINRQSALQAASPVMEAARLQQLTAQLLQAVQAIAGLLVVAALLSLFATLYQALEQRRGQWALMRMLGASRSKLFGSMVLEGALLSTLGTLLGLLLAHGLLWGLSLWLASTRHVPLPLSAFHPAELYLLALAPAAGIVTALLPAWRASRTSVALTLTQG</sequence>
<evidence type="ECO:0000313" key="10">
    <source>
        <dbReference type="EMBL" id="NLR76515.1"/>
    </source>
</evidence>
<comment type="caution">
    <text evidence="10">The sequence shown here is derived from an EMBL/GenBank/DDBJ whole genome shotgun (WGS) entry which is preliminary data.</text>
</comment>
<keyword evidence="4 7" id="KW-1133">Transmembrane helix</keyword>
<feature type="transmembrane region" description="Helical" evidence="7">
    <location>
        <begin position="20"/>
        <end position="38"/>
    </location>
</feature>
<feature type="transmembrane region" description="Helical" evidence="7">
    <location>
        <begin position="348"/>
        <end position="378"/>
    </location>
</feature>
<dbReference type="RefSeq" id="WP_168878191.1">
    <property type="nucleotide sequence ID" value="NZ_JABAIM010000004.1"/>
</dbReference>
<dbReference type="Pfam" id="PF12704">
    <property type="entry name" value="MacB_PCD"/>
    <property type="match status" value="1"/>
</dbReference>
<dbReference type="EMBL" id="JABAIM010000004">
    <property type="protein sequence ID" value="NLR76515.1"/>
    <property type="molecule type" value="Genomic_DNA"/>
</dbReference>
<dbReference type="Proteomes" id="UP000587991">
    <property type="component" value="Unassembled WGS sequence"/>
</dbReference>
<protein>
    <submittedName>
        <fullName evidence="10">ABC transporter permease</fullName>
    </submittedName>
</protein>
<proteinExistence type="predicted"/>
<feature type="compositionally biased region" description="Basic and acidic residues" evidence="6">
    <location>
        <begin position="204"/>
        <end position="243"/>
    </location>
</feature>
<dbReference type="InterPro" id="IPR051125">
    <property type="entry name" value="ABC-4/HrtB_transporter"/>
</dbReference>
<reference evidence="10 11" key="1">
    <citation type="submission" date="2020-04" db="EMBL/GenBank/DDBJ databases">
        <title>Draft genome of Leeia sp. IMCC25680.</title>
        <authorList>
            <person name="Song J."/>
            <person name="Cho J.-C."/>
        </authorList>
    </citation>
    <scope>NUCLEOTIDE SEQUENCE [LARGE SCALE GENOMIC DNA]</scope>
    <source>
        <strain evidence="10 11">IMCC25680</strain>
    </source>
</reference>